<dbReference type="Proteomes" id="UP000094622">
    <property type="component" value="Unassembled WGS sequence"/>
</dbReference>
<keyword evidence="3" id="KW-1185">Reference proteome</keyword>
<keyword evidence="1" id="KW-0175">Coiled coil</keyword>
<reference evidence="2 3" key="1">
    <citation type="submission" date="2016-07" db="EMBL/GenBank/DDBJ databases">
        <title>Draft Genome Sequence of Methylobrevis pamukkalensis PK2.</title>
        <authorList>
            <person name="Vasilenko O.V."/>
            <person name="Doronina N.V."/>
            <person name="Shmareva M.N."/>
            <person name="Tarlachkov S.V."/>
            <person name="Mustakhimov I."/>
            <person name="Trotsenko Y.A."/>
        </authorList>
    </citation>
    <scope>NUCLEOTIDE SEQUENCE [LARGE SCALE GENOMIC DNA]</scope>
    <source>
        <strain evidence="2 3">PK2</strain>
    </source>
</reference>
<evidence type="ECO:0000313" key="3">
    <source>
        <dbReference type="Proteomes" id="UP000094622"/>
    </source>
</evidence>
<evidence type="ECO:0000256" key="1">
    <source>
        <dbReference type="SAM" id="Coils"/>
    </source>
</evidence>
<comment type="caution">
    <text evidence="2">The sequence shown here is derived from an EMBL/GenBank/DDBJ whole genome shotgun (WGS) entry which is preliminary data.</text>
</comment>
<organism evidence="2 3">
    <name type="scientific">Methylobrevis pamukkalensis</name>
    <dbReference type="NCBI Taxonomy" id="1439726"/>
    <lineage>
        <taxon>Bacteria</taxon>
        <taxon>Pseudomonadati</taxon>
        <taxon>Pseudomonadota</taxon>
        <taxon>Alphaproteobacteria</taxon>
        <taxon>Hyphomicrobiales</taxon>
        <taxon>Pleomorphomonadaceae</taxon>
        <taxon>Methylobrevis</taxon>
    </lineage>
</organism>
<dbReference type="EMBL" id="MCRJ01000058">
    <property type="protein sequence ID" value="ODN70201.1"/>
    <property type="molecule type" value="Genomic_DNA"/>
</dbReference>
<feature type="coiled-coil region" evidence="1">
    <location>
        <begin position="7"/>
        <end position="52"/>
    </location>
</feature>
<proteinExistence type="predicted"/>
<name>A0A1E3H3T7_9HYPH</name>
<protein>
    <submittedName>
        <fullName evidence="2">Uncharacterized protein</fullName>
    </submittedName>
</protein>
<gene>
    <name evidence="2" type="ORF">A6302_02475</name>
</gene>
<accession>A0A1E3H3T7</accession>
<evidence type="ECO:0000313" key="2">
    <source>
        <dbReference type="EMBL" id="ODN70201.1"/>
    </source>
</evidence>
<dbReference type="AlphaFoldDB" id="A0A1E3H3T7"/>
<sequence>MLAMTTLDDLARELGRARAAYERRRDNADLYRRMLEAQVAFQDAQLRAAQETIARERARCLALGKALRKRREGYERVIEQMRDFARPLRRSRRGAIEAPDLFGGTS</sequence>